<keyword evidence="1" id="KW-0547">Nucleotide-binding</keyword>
<reference evidence="4 5" key="1">
    <citation type="submission" date="2019-03" db="EMBL/GenBank/DDBJ databases">
        <title>Single cell metagenomics reveals metabolic interactions within the superorganism composed of flagellate Streblomastix strix and complex community of Bacteroidetes bacteria on its surface.</title>
        <authorList>
            <person name="Treitli S.C."/>
            <person name="Kolisko M."/>
            <person name="Husnik F."/>
            <person name="Keeling P."/>
            <person name="Hampl V."/>
        </authorList>
    </citation>
    <scope>NUCLEOTIDE SEQUENCE [LARGE SCALE GENOMIC DNA]</scope>
    <source>
        <strain evidence="4">ST1C</strain>
    </source>
</reference>
<organism evidence="4 5">
    <name type="scientific">Streblomastix strix</name>
    <dbReference type="NCBI Taxonomy" id="222440"/>
    <lineage>
        <taxon>Eukaryota</taxon>
        <taxon>Metamonada</taxon>
        <taxon>Preaxostyla</taxon>
        <taxon>Oxymonadida</taxon>
        <taxon>Streblomastigidae</taxon>
        <taxon>Streblomastix</taxon>
    </lineage>
</organism>
<evidence type="ECO:0000313" key="4">
    <source>
        <dbReference type="EMBL" id="KAA6356448.1"/>
    </source>
</evidence>
<name>A0A5J4TDX4_9EUKA</name>
<dbReference type="Pfam" id="PF00069">
    <property type="entry name" value="Pkinase"/>
    <property type="match status" value="1"/>
</dbReference>
<evidence type="ECO:0000256" key="1">
    <source>
        <dbReference type="ARBA" id="ARBA00022741"/>
    </source>
</evidence>
<dbReference type="PROSITE" id="PS50011">
    <property type="entry name" value="PROTEIN_KINASE_DOM"/>
    <property type="match status" value="1"/>
</dbReference>
<dbReference type="GO" id="GO:0004674">
    <property type="term" value="F:protein serine/threonine kinase activity"/>
    <property type="evidence" value="ECO:0007669"/>
    <property type="project" value="TreeGrafter"/>
</dbReference>
<gene>
    <name evidence="4" type="ORF">EZS28_048025</name>
</gene>
<feature type="domain" description="Protein kinase" evidence="3">
    <location>
        <begin position="17"/>
        <end position="117"/>
    </location>
</feature>
<evidence type="ECO:0000313" key="5">
    <source>
        <dbReference type="Proteomes" id="UP000324800"/>
    </source>
</evidence>
<dbReference type="InterPro" id="IPR000719">
    <property type="entry name" value="Prot_kinase_dom"/>
</dbReference>
<sequence>MCAKREAQVKPRTWTDYDFVDELSTGAFGRIYVMKHLPSNQLEVIKILSYKKEDEIKIADEEISMLKLAKSGYTVGLIETFKHDFDICIVLEYCSQGNLRDMIDKQLSKMSIKDRKM</sequence>
<evidence type="ECO:0000256" key="2">
    <source>
        <dbReference type="ARBA" id="ARBA00022840"/>
    </source>
</evidence>
<dbReference type="InterPro" id="IPR050629">
    <property type="entry name" value="STE20/SPS1-PAK"/>
</dbReference>
<dbReference type="PANTHER" id="PTHR48012">
    <property type="entry name" value="STERILE20-LIKE KINASE, ISOFORM B-RELATED"/>
    <property type="match status" value="1"/>
</dbReference>
<dbReference type="EMBL" id="SNRW01032955">
    <property type="protein sequence ID" value="KAA6356448.1"/>
    <property type="molecule type" value="Genomic_DNA"/>
</dbReference>
<feature type="non-terminal residue" evidence="4">
    <location>
        <position position="117"/>
    </location>
</feature>
<dbReference type="Proteomes" id="UP000324800">
    <property type="component" value="Unassembled WGS sequence"/>
</dbReference>
<dbReference type="InterPro" id="IPR011009">
    <property type="entry name" value="Kinase-like_dom_sf"/>
</dbReference>
<protein>
    <recommendedName>
        <fullName evidence="3">Protein kinase domain-containing protein</fullName>
    </recommendedName>
</protein>
<dbReference type="AlphaFoldDB" id="A0A5J4TDX4"/>
<keyword evidence="2" id="KW-0067">ATP-binding</keyword>
<dbReference type="PANTHER" id="PTHR48012:SF2">
    <property type="entry name" value="STERILE20-LIKE KINASE, ISOFORM B"/>
    <property type="match status" value="1"/>
</dbReference>
<dbReference type="Gene3D" id="1.10.510.10">
    <property type="entry name" value="Transferase(Phosphotransferase) domain 1"/>
    <property type="match status" value="1"/>
</dbReference>
<dbReference type="GO" id="GO:0005737">
    <property type="term" value="C:cytoplasm"/>
    <property type="evidence" value="ECO:0007669"/>
    <property type="project" value="TreeGrafter"/>
</dbReference>
<dbReference type="SUPFAM" id="SSF56112">
    <property type="entry name" value="Protein kinase-like (PK-like)"/>
    <property type="match status" value="1"/>
</dbReference>
<accession>A0A5J4TDX4</accession>
<proteinExistence type="predicted"/>
<evidence type="ECO:0000259" key="3">
    <source>
        <dbReference type="PROSITE" id="PS50011"/>
    </source>
</evidence>
<dbReference type="GO" id="GO:0005524">
    <property type="term" value="F:ATP binding"/>
    <property type="evidence" value="ECO:0007669"/>
    <property type="project" value="UniProtKB-KW"/>
</dbReference>
<comment type="caution">
    <text evidence="4">The sequence shown here is derived from an EMBL/GenBank/DDBJ whole genome shotgun (WGS) entry which is preliminary data.</text>
</comment>